<evidence type="ECO:0000313" key="2">
    <source>
        <dbReference type="Proteomes" id="UP000528918"/>
    </source>
</evidence>
<evidence type="ECO:0000313" key="1">
    <source>
        <dbReference type="EMBL" id="NYS45694.1"/>
    </source>
</evidence>
<dbReference type="EMBL" id="JACCDD010000006">
    <property type="protein sequence ID" value="NYS45694.1"/>
    <property type="molecule type" value="Genomic_DNA"/>
</dbReference>
<name>A0ABX2SUH8_VREZH</name>
<organism evidence="1 2">
    <name type="scientific">Vreelandella zhaodongensis</name>
    <name type="common">Halomonas zhaodongensis</name>
    <dbReference type="NCBI Taxonomy" id="1176240"/>
    <lineage>
        <taxon>Bacteria</taxon>
        <taxon>Pseudomonadati</taxon>
        <taxon>Pseudomonadota</taxon>
        <taxon>Gammaproteobacteria</taxon>
        <taxon>Oceanospirillales</taxon>
        <taxon>Halomonadaceae</taxon>
        <taxon>Vreelandella</taxon>
    </lineage>
</organism>
<protein>
    <submittedName>
        <fullName evidence="1">Bacteriophage abortive infection AbiH family protein</fullName>
    </submittedName>
</protein>
<reference evidence="1 2" key="1">
    <citation type="journal article" date="2013" name="Antonie Van Leeuwenhoek">
        <title>Halomonas zhaodongensis sp. nov., a slightly halophilic bacterium isolated from saline-alkaline soils in Zhaodong, China.</title>
        <authorList>
            <person name="Jiang J."/>
            <person name="Pan Y."/>
            <person name="Meng L."/>
            <person name="Hu S."/>
            <person name="Zhang X."/>
            <person name="Hu B."/>
            <person name="Meng J."/>
            <person name="Li C."/>
            <person name="Huang H."/>
            <person name="Wang K."/>
            <person name="Su T."/>
        </authorList>
    </citation>
    <scope>NUCLEOTIDE SEQUENCE [LARGE SCALE GENOMIC DNA]</scope>
    <source>
        <strain evidence="1 2">NEAU-ST10-25</strain>
    </source>
</reference>
<dbReference type="Pfam" id="PF14253">
    <property type="entry name" value="AbiH"/>
    <property type="match status" value="1"/>
</dbReference>
<accession>A0ABX2SUH8</accession>
<keyword evidence="2" id="KW-1185">Reference proteome</keyword>
<gene>
    <name evidence="1" type="ORF">HZS79_12145</name>
</gene>
<dbReference type="InterPro" id="IPR025935">
    <property type="entry name" value="AbiH"/>
</dbReference>
<dbReference type="RefSeq" id="WP_179928015.1">
    <property type="nucleotide sequence ID" value="NZ_JACCDD010000006.1"/>
</dbReference>
<dbReference type="Proteomes" id="UP000528918">
    <property type="component" value="Unassembled WGS sequence"/>
</dbReference>
<proteinExistence type="predicted"/>
<sequence>MAELWVIGNGFDLRHQLPTRYSDFYQFAKTMLDELKSYYAIELEEGGPWCNFENSLGNFIWNDFYDAHNHIDIAADDFRPSFVYGLEDELNEQADEIVEGIKDSFREWVEGINVSGAVSQLAVPEDALFTSFNYTSTLEVVYGIAADRVLHLHGRAELFDDLIFGHGDTIEEEPELDENGDSNRTMFSDAEGAAKYPFYALKKPVSEVLEKNKIFFDSLEHITEITVVGHSLNRVDLPYFQKLAVSALNAHWKVCCFGEEEKIHHVERLVECGVPRDRIRICSYEDLQI</sequence>
<comment type="caution">
    <text evidence="1">The sequence shown here is derived from an EMBL/GenBank/DDBJ whole genome shotgun (WGS) entry which is preliminary data.</text>
</comment>